<evidence type="ECO:0000256" key="1">
    <source>
        <dbReference type="SAM" id="Phobius"/>
    </source>
</evidence>
<dbReference type="AlphaFoldDB" id="Q2GZ98"/>
<sequence length="412" mass="46077">MSAVKAESLNGCNSDSNAVVWCPGDTLMADPDIAGIGVISSFIASSCLAIIGTCLYLALIRSGLVPDGSFDPADGRGRSPPAPDESFNLVDRWMRQHICAPSVRFVLRSRWIDTRIGRIRRTLFSFVMSLADMQLVTGIAMLTAAVIKLQRGSITVYHFSMVTNLAWFSSNVHLLALLAIRTEHIGSMKKRRRWLRLTSQMGLSMSGKTRSAFSWGGDIIARIVAMLTLAALLLYCSYVSGAKGWDHNYDCPAACAKGKEKGGSPLAWMVVDFVLVLLIYPQRCLALWPAVGAWWIDKARHRIVDYQGLPGTDRDRRLNSQRKVFAWVWNSMHEGWKDYSDIGKENDVEGFGQLVPLLLLGLPFLQILETYCGILKNTFKRQDDLKDVSRLRSLTNYKRTERVVLVLSIIQR</sequence>
<proteinExistence type="predicted"/>
<gene>
    <name evidence="2" type="ORF">CHGG_05148</name>
</gene>
<keyword evidence="1" id="KW-0812">Transmembrane</keyword>
<keyword evidence="3" id="KW-1185">Reference proteome</keyword>
<feature type="transmembrane region" description="Helical" evidence="1">
    <location>
        <begin position="159"/>
        <end position="180"/>
    </location>
</feature>
<feature type="transmembrane region" description="Helical" evidence="1">
    <location>
        <begin position="273"/>
        <end position="296"/>
    </location>
</feature>
<evidence type="ECO:0000313" key="2">
    <source>
        <dbReference type="EMBL" id="EAQ88529.1"/>
    </source>
</evidence>
<feature type="transmembrane region" description="Helical" evidence="1">
    <location>
        <begin position="33"/>
        <end position="59"/>
    </location>
</feature>
<evidence type="ECO:0000313" key="3">
    <source>
        <dbReference type="Proteomes" id="UP000001056"/>
    </source>
</evidence>
<dbReference type="RefSeq" id="XP_001224362.1">
    <property type="nucleotide sequence ID" value="XM_001224361.1"/>
</dbReference>
<dbReference type="STRING" id="306901.Q2GZ98"/>
<reference evidence="3" key="1">
    <citation type="journal article" date="2015" name="Genome Announc.">
        <title>Draft genome sequence of the cellulolytic fungus Chaetomium globosum.</title>
        <authorList>
            <person name="Cuomo C.A."/>
            <person name="Untereiner W.A."/>
            <person name="Ma L.-J."/>
            <person name="Grabherr M."/>
            <person name="Birren B.W."/>
        </authorList>
    </citation>
    <scope>NUCLEOTIDE SEQUENCE [LARGE SCALE GENOMIC DNA]</scope>
    <source>
        <strain evidence="3">ATCC 6205 / CBS 148.51 / DSM 1962 / NBRC 6347 / NRRL 1970</strain>
    </source>
</reference>
<feature type="transmembrane region" description="Helical" evidence="1">
    <location>
        <begin position="123"/>
        <end position="147"/>
    </location>
</feature>
<dbReference type="PANTHER" id="PTHR37577">
    <property type="entry name" value="INTEGRAL MEMBRANE PROTEIN"/>
    <property type="match status" value="1"/>
</dbReference>
<dbReference type="OrthoDB" id="5427664at2759"/>
<organism evidence="2 3">
    <name type="scientific">Chaetomium globosum (strain ATCC 6205 / CBS 148.51 / DSM 1962 / NBRC 6347 / NRRL 1970)</name>
    <name type="common">Soil fungus</name>
    <dbReference type="NCBI Taxonomy" id="306901"/>
    <lineage>
        <taxon>Eukaryota</taxon>
        <taxon>Fungi</taxon>
        <taxon>Dikarya</taxon>
        <taxon>Ascomycota</taxon>
        <taxon>Pezizomycotina</taxon>
        <taxon>Sordariomycetes</taxon>
        <taxon>Sordariomycetidae</taxon>
        <taxon>Sordariales</taxon>
        <taxon>Chaetomiaceae</taxon>
        <taxon>Chaetomium</taxon>
    </lineage>
</organism>
<dbReference type="InterPro" id="IPR053018">
    <property type="entry name" value="Elsinochrome_Biosynth-Asso"/>
</dbReference>
<name>Q2GZ98_CHAGB</name>
<dbReference type="EMBL" id="CH408032">
    <property type="protein sequence ID" value="EAQ88529.1"/>
    <property type="molecule type" value="Genomic_DNA"/>
</dbReference>
<dbReference type="VEuPathDB" id="FungiDB:CHGG_05148"/>
<dbReference type="eggNOG" id="ENOG502SSM3">
    <property type="taxonomic scope" value="Eukaryota"/>
</dbReference>
<dbReference type="OMA" id="YHFMTAT"/>
<keyword evidence="1" id="KW-0472">Membrane</keyword>
<feature type="transmembrane region" description="Helical" evidence="1">
    <location>
        <begin position="219"/>
        <end position="240"/>
    </location>
</feature>
<protein>
    <submittedName>
        <fullName evidence="2">Uncharacterized protein</fullName>
    </submittedName>
</protein>
<dbReference type="PANTHER" id="PTHR37577:SF1">
    <property type="entry name" value="INTEGRAL MEMBRANE PROTEIN"/>
    <property type="match status" value="1"/>
</dbReference>
<keyword evidence="1" id="KW-1133">Transmembrane helix</keyword>
<accession>Q2GZ98</accession>
<dbReference type="GeneID" id="4393062"/>
<dbReference type="Proteomes" id="UP000001056">
    <property type="component" value="Unassembled WGS sequence"/>
</dbReference>
<dbReference type="InParanoid" id="Q2GZ98"/>
<dbReference type="HOGENOM" id="CLU_733643_0_0_1"/>